<comment type="caution">
    <text evidence="1">The sequence shown here is derived from an EMBL/GenBank/DDBJ whole genome shotgun (WGS) entry which is preliminary data.</text>
</comment>
<reference evidence="1 2" key="1">
    <citation type="submission" date="2019-03" db="EMBL/GenBank/DDBJ databases">
        <authorList>
            <person name="Molinero N."/>
            <person name="Sanchez B."/>
            <person name="Walker A."/>
            <person name="Duncan S."/>
            <person name="Delgado S."/>
            <person name="Margolles A."/>
        </authorList>
    </citation>
    <scope>NUCLEOTIDE SEQUENCE [LARGE SCALE GENOMIC DNA]</scope>
    <source>
        <strain evidence="1 2">IPLA60002</strain>
    </source>
</reference>
<dbReference type="RefSeq" id="WP_249376518.1">
    <property type="nucleotide sequence ID" value="NZ_SNUZ01000007.1"/>
</dbReference>
<dbReference type="Proteomes" id="UP001056693">
    <property type="component" value="Unassembled WGS sequence"/>
</dbReference>
<evidence type="ECO:0000313" key="2">
    <source>
        <dbReference type="Proteomes" id="UP001056693"/>
    </source>
</evidence>
<accession>A0ABT0NGW8</accession>
<organism evidence="1 2">
    <name type="scientific">Ruminococcus bromii</name>
    <dbReference type="NCBI Taxonomy" id="40518"/>
    <lineage>
        <taxon>Bacteria</taxon>
        <taxon>Bacillati</taxon>
        <taxon>Bacillota</taxon>
        <taxon>Clostridia</taxon>
        <taxon>Eubacteriales</taxon>
        <taxon>Oscillospiraceae</taxon>
        <taxon>Ruminococcus</taxon>
    </lineage>
</organism>
<protein>
    <submittedName>
        <fullName evidence="1">Uncharacterized protein</fullName>
    </submittedName>
</protein>
<proteinExistence type="predicted"/>
<evidence type="ECO:0000313" key="1">
    <source>
        <dbReference type="EMBL" id="MCL3787490.1"/>
    </source>
</evidence>
<gene>
    <name evidence="1" type="ORF">E2N93_05620</name>
</gene>
<keyword evidence="2" id="KW-1185">Reference proteome</keyword>
<dbReference type="EMBL" id="SNUZ01000007">
    <property type="protein sequence ID" value="MCL3787490.1"/>
    <property type="molecule type" value="Genomic_DNA"/>
</dbReference>
<sequence>MIDVTVYTFENKSIFKIAHNNDKSDSMLQDKLYIPLTEVDDVINNGTKILSGRFDSFAYDNNFAYLKIGNTYYVVDIANEVKNEYSDDEFSEMYPDYENFNWYDA</sequence>
<name>A0ABT0NGW8_9FIRM</name>